<feature type="region of interest" description="Disordered" evidence="1">
    <location>
        <begin position="1"/>
        <end position="27"/>
    </location>
</feature>
<name>A0ABV5G646_9MICC</name>
<sequence length="70" mass="7896">MRRHRRTFEGMTAVSHCPRSPQRPGDLRPRNLSISASLHCELQTDPARLPPGQVHHVMPTIYAPLGPLIH</sequence>
<protein>
    <submittedName>
        <fullName evidence="2">Uncharacterized protein</fullName>
    </submittedName>
</protein>
<gene>
    <name evidence="2" type="ORF">ACFFX0_25465</name>
</gene>
<evidence type="ECO:0000256" key="1">
    <source>
        <dbReference type="SAM" id="MobiDB-lite"/>
    </source>
</evidence>
<evidence type="ECO:0000313" key="3">
    <source>
        <dbReference type="Proteomes" id="UP001589575"/>
    </source>
</evidence>
<dbReference type="Proteomes" id="UP001589575">
    <property type="component" value="Unassembled WGS sequence"/>
</dbReference>
<accession>A0ABV5G646</accession>
<dbReference type="EMBL" id="JBHMFI010000002">
    <property type="protein sequence ID" value="MFB9074361.1"/>
    <property type="molecule type" value="Genomic_DNA"/>
</dbReference>
<organism evidence="2 3">
    <name type="scientific">Citricoccus parietis</name>
    <dbReference type="NCBI Taxonomy" id="592307"/>
    <lineage>
        <taxon>Bacteria</taxon>
        <taxon>Bacillati</taxon>
        <taxon>Actinomycetota</taxon>
        <taxon>Actinomycetes</taxon>
        <taxon>Micrococcales</taxon>
        <taxon>Micrococcaceae</taxon>
        <taxon>Citricoccus</taxon>
    </lineage>
</organism>
<comment type="caution">
    <text evidence="2">The sequence shown here is derived from an EMBL/GenBank/DDBJ whole genome shotgun (WGS) entry which is preliminary data.</text>
</comment>
<keyword evidence="3" id="KW-1185">Reference proteome</keyword>
<evidence type="ECO:0000313" key="2">
    <source>
        <dbReference type="EMBL" id="MFB9074361.1"/>
    </source>
</evidence>
<proteinExistence type="predicted"/>
<reference evidence="2 3" key="1">
    <citation type="submission" date="2024-09" db="EMBL/GenBank/DDBJ databases">
        <authorList>
            <person name="Sun Q."/>
            <person name="Mori K."/>
        </authorList>
    </citation>
    <scope>NUCLEOTIDE SEQUENCE [LARGE SCALE GENOMIC DNA]</scope>
    <source>
        <strain evidence="2 3">CCM 7609</strain>
    </source>
</reference>